<sequence>MQEDYFELFGLPRSYQLDQQQLATRFRELQQVVHPDRHAAANERDQRLSVQYAAHVNDAYQTLKAPVPRAIYLLRCRGIEPRLENNTVMDAAFLMQQMEWREALDELRSSRSEADLEALRSEADSQMGRFQAQFSELWQGEAKALEQAESLVMKMQFVDKLQEQLDQLEDELLDDY</sequence>
<dbReference type="HAMAP" id="MF_00682">
    <property type="entry name" value="HscB"/>
    <property type="match status" value="1"/>
</dbReference>
<dbReference type="InterPro" id="IPR004640">
    <property type="entry name" value="HscB"/>
</dbReference>
<dbReference type="SUPFAM" id="SSF47144">
    <property type="entry name" value="HSC20 (HSCB), C-terminal oligomerisation domain"/>
    <property type="match status" value="1"/>
</dbReference>
<comment type="subunit">
    <text evidence="4">Interacts with HscA and stimulates its ATPase activity.</text>
</comment>
<dbReference type="GO" id="GO:0051087">
    <property type="term" value="F:protein-folding chaperone binding"/>
    <property type="evidence" value="ECO:0007669"/>
    <property type="project" value="InterPro"/>
</dbReference>
<evidence type="ECO:0000313" key="6">
    <source>
        <dbReference type="EMBL" id="RRJ83416.1"/>
    </source>
</evidence>
<dbReference type="GO" id="GO:0051259">
    <property type="term" value="P:protein complex oligomerization"/>
    <property type="evidence" value="ECO:0007669"/>
    <property type="project" value="InterPro"/>
</dbReference>
<dbReference type="PROSITE" id="PS50076">
    <property type="entry name" value="DNAJ_2"/>
    <property type="match status" value="1"/>
</dbReference>
<protein>
    <recommendedName>
        <fullName evidence="4">Co-chaperone protein HscB homolog</fullName>
    </recommendedName>
</protein>
<dbReference type="PANTHER" id="PTHR14021:SF15">
    <property type="entry name" value="IRON-SULFUR CLUSTER CO-CHAPERONE PROTEIN HSCB"/>
    <property type="match status" value="1"/>
</dbReference>
<dbReference type="Gene3D" id="1.20.1280.20">
    <property type="entry name" value="HscB, C-terminal domain"/>
    <property type="match status" value="1"/>
</dbReference>
<dbReference type="SUPFAM" id="SSF46565">
    <property type="entry name" value="Chaperone J-domain"/>
    <property type="match status" value="1"/>
</dbReference>
<dbReference type="Proteomes" id="UP000280792">
    <property type="component" value="Unassembled WGS sequence"/>
</dbReference>
<dbReference type="GO" id="GO:0044571">
    <property type="term" value="P:[2Fe-2S] cluster assembly"/>
    <property type="evidence" value="ECO:0007669"/>
    <property type="project" value="InterPro"/>
</dbReference>
<accession>A0A3P3VP37</accession>
<dbReference type="RefSeq" id="WP_125018096.1">
    <property type="nucleotide sequence ID" value="NZ_QWEZ01000002.1"/>
</dbReference>
<dbReference type="CDD" id="cd06257">
    <property type="entry name" value="DnaJ"/>
    <property type="match status" value="1"/>
</dbReference>
<dbReference type="GO" id="GO:0001671">
    <property type="term" value="F:ATPase activator activity"/>
    <property type="evidence" value="ECO:0007669"/>
    <property type="project" value="InterPro"/>
</dbReference>
<dbReference type="PANTHER" id="PTHR14021">
    <property type="entry name" value="IRON-SULFUR CLUSTER CO-CHAPERONE PROTEIN HSCB"/>
    <property type="match status" value="1"/>
</dbReference>
<dbReference type="AlphaFoldDB" id="A0A3P3VP37"/>
<dbReference type="GO" id="GO:1990230">
    <property type="term" value="C:iron-sulfur cluster transfer complex"/>
    <property type="evidence" value="ECO:0007669"/>
    <property type="project" value="TreeGrafter"/>
</dbReference>
<evidence type="ECO:0000256" key="1">
    <source>
        <dbReference type="ARBA" id="ARBA00010476"/>
    </source>
</evidence>
<dbReference type="InterPro" id="IPR036869">
    <property type="entry name" value="J_dom_sf"/>
</dbReference>
<dbReference type="InterPro" id="IPR009073">
    <property type="entry name" value="HscB_oligo_C"/>
</dbReference>
<keyword evidence="7" id="KW-1185">Reference proteome</keyword>
<name>A0A3P3VP37_9GAMM</name>
<evidence type="ECO:0000256" key="2">
    <source>
        <dbReference type="ARBA" id="ARBA00023186"/>
    </source>
</evidence>
<reference evidence="6 7" key="1">
    <citation type="submission" date="2018-08" db="EMBL/GenBank/DDBJ databases">
        <authorList>
            <person name="Khan S.A."/>
        </authorList>
    </citation>
    <scope>NUCLEOTIDE SEQUENCE [LARGE SCALE GENOMIC DNA]</scope>
    <source>
        <strain evidence="6 7">GTF-13</strain>
    </source>
</reference>
<evidence type="ECO:0000256" key="4">
    <source>
        <dbReference type="HAMAP-Rule" id="MF_00682"/>
    </source>
</evidence>
<dbReference type="SMART" id="SM00271">
    <property type="entry name" value="DnaJ"/>
    <property type="match status" value="1"/>
</dbReference>
<dbReference type="InterPro" id="IPR001623">
    <property type="entry name" value="DnaJ_domain"/>
</dbReference>
<dbReference type="InterPro" id="IPR036386">
    <property type="entry name" value="HscB_C_sf"/>
</dbReference>
<dbReference type="EMBL" id="QWEZ01000002">
    <property type="protein sequence ID" value="RRJ83416.1"/>
    <property type="molecule type" value="Genomic_DNA"/>
</dbReference>
<feature type="domain" description="J" evidence="5">
    <location>
        <begin position="4"/>
        <end position="76"/>
    </location>
</feature>
<evidence type="ECO:0000313" key="7">
    <source>
        <dbReference type="Proteomes" id="UP000280792"/>
    </source>
</evidence>
<comment type="similarity">
    <text evidence="1 4">Belongs to the HscB family.</text>
</comment>
<dbReference type="GO" id="GO:0006457">
    <property type="term" value="P:protein folding"/>
    <property type="evidence" value="ECO:0007669"/>
    <property type="project" value="UniProtKB-UniRule"/>
</dbReference>
<comment type="function">
    <text evidence="3 4">Co-chaperone involved in the maturation of iron-sulfur cluster-containing proteins. Seems to help targeting proteins to be folded toward HscA.</text>
</comment>
<evidence type="ECO:0000259" key="5">
    <source>
        <dbReference type="PROSITE" id="PS50076"/>
    </source>
</evidence>
<dbReference type="NCBIfam" id="TIGR00714">
    <property type="entry name" value="hscB"/>
    <property type="match status" value="1"/>
</dbReference>
<evidence type="ECO:0000256" key="3">
    <source>
        <dbReference type="ARBA" id="ARBA00025596"/>
    </source>
</evidence>
<gene>
    <name evidence="4 6" type="primary">hscB</name>
    <name evidence="6" type="ORF">D0544_16505</name>
</gene>
<dbReference type="Pfam" id="PF07743">
    <property type="entry name" value="HSCB_C"/>
    <property type="match status" value="1"/>
</dbReference>
<reference evidence="6 7" key="2">
    <citation type="submission" date="2018-12" db="EMBL/GenBank/DDBJ databases">
        <title>Simiduia agarivorans gen. nov., sp. nov., a marine, agarolytic bacterium isolated from shallow coastal water from Keelung, Taiwan.</title>
        <authorList>
            <person name="Shieh W.Y."/>
        </authorList>
    </citation>
    <scope>NUCLEOTIDE SEQUENCE [LARGE SCALE GENOMIC DNA]</scope>
    <source>
        <strain evidence="6 7">GTF-13</strain>
    </source>
</reference>
<dbReference type="Gene3D" id="1.10.287.110">
    <property type="entry name" value="DnaJ domain"/>
    <property type="match status" value="1"/>
</dbReference>
<organism evidence="6 7">
    <name type="scientific">Aestuariirhabdus litorea</name>
    <dbReference type="NCBI Taxonomy" id="2528527"/>
    <lineage>
        <taxon>Bacteria</taxon>
        <taxon>Pseudomonadati</taxon>
        <taxon>Pseudomonadota</taxon>
        <taxon>Gammaproteobacteria</taxon>
        <taxon>Oceanospirillales</taxon>
        <taxon>Aestuariirhabdaceae</taxon>
        <taxon>Aestuariirhabdus</taxon>
    </lineage>
</organism>
<proteinExistence type="inferred from homology"/>
<keyword evidence="2 4" id="KW-0143">Chaperone</keyword>
<comment type="caution">
    <text evidence="6">The sequence shown here is derived from an EMBL/GenBank/DDBJ whole genome shotgun (WGS) entry which is preliminary data.</text>
</comment>